<dbReference type="RefSeq" id="WP_023054568.1">
    <property type="nucleotide sequence ID" value="NZ_AWXA01000059.1"/>
</dbReference>
<evidence type="ECO:0000256" key="6">
    <source>
        <dbReference type="ARBA" id="ARBA00015850"/>
    </source>
</evidence>
<evidence type="ECO:0000256" key="8">
    <source>
        <dbReference type="ARBA" id="ARBA00022573"/>
    </source>
</evidence>
<feature type="transmembrane region" description="Helical" evidence="19">
    <location>
        <begin position="54"/>
        <end position="72"/>
    </location>
</feature>
<sequence length="241" mass="26066">MKSFFMALQFLSRLTVVKQTTWSDADFGRSVVWFPLVGTLLGAVLCLLYHALGYVFSGLLLSLLVTAAWFWLTGGLHADGYMDTADGIFSGRSRERMLVIMKDSRVGANGVIAFFFLAAFKLVSINMIAPATLPYVLLSVPTAARYGTLVSIFCFPYARETGLGRTFALYGPSYPLVRALIPALLPIVFVGPAYLLYLGGAVLISLLANRQLVRLLGGTTGDTYGAVLEFTELLLLLAAAA</sequence>
<evidence type="ECO:0000313" key="21">
    <source>
        <dbReference type="Proteomes" id="UP000017090"/>
    </source>
</evidence>
<dbReference type="OrthoDB" id="9794626at2"/>
<name>U7UBG3_9FIRM</name>
<evidence type="ECO:0000256" key="18">
    <source>
        <dbReference type="ARBA" id="ARBA00049504"/>
    </source>
</evidence>
<evidence type="ECO:0000256" key="5">
    <source>
        <dbReference type="ARBA" id="ARBA00013200"/>
    </source>
</evidence>
<keyword evidence="13 19" id="KW-0472">Membrane</keyword>
<keyword evidence="10 19" id="KW-0812">Transmembrane</keyword>
<keyword evidence="9 19" id="KW-0808">Transferase</keyword>
<comment type="catalytic activity">
    <reaction evidence="18 19">
        <text>alpha-ribazole 5'-phosphate + adenosylcob(III)inamide-GDP = adenosylcob(III)alamin 5'-phosphate + GMP + H(+)</text>
        <dbReference type="Rhea" id="RHEA:23560"/>
        <dbReference type="ChEBI" id="CHEBI:15378"/>
        <dbReference type="ChEBI" id="CHEBI:57918"/>
        <dbReference type="ChEBI" id="CHEBI:58115"/>
        <dbReference type="ChEBI" id="CHEBI:60487"/>
        <dbReference type="ChEBI" id="CHEBI:60493"/>
        <dbReference type="EC" id="2.7.8.26"/>
    </reaction>
</comment>
<keyword evidence="8 19" id="KW-0169">Cobalamin biosynthesis</keyword>
<dbReference type="STRING" id="1111454.HMPREF1250_0482"/>
<proteinExistence type="inferred from homology"/>
<comment type="pathway">
    <text evidence="3 19">Cofactor biosynthesis; adenosylcobalamin biosynthesis; adenosylcobalamin from cob(II)yrinate a,c-diamide: step 7/7.</text>
</comment>
<evidence type="ECO:0000313" key="20">
    <source>
        <dbReference type="EMBL" id="ERT56641.1"/>
    </source>
</evidence>
<evidence type="ECO:0000256" key="17">
    <source>
        <dbReference type="ARBA" id="ARBA00048623"/>
    </source>
</evidence>
<comment type="caution">
    <text evidence="20">The sequence shown here is derived from an EMBL/GenBank/DDBJ whole genome shotgun (WGS) entry which is preliminary data.</text>
</comment>
<evidence type="ECO:0000256" key="7">
    <source>
        <dbReference type="ARBA" id="ARBA00022475"/>
    </source>
</evidence>
<evidence type="ECO:0000256" key="12">
    <source>
        <dbReference type="ARBA" id="ARBA00022989"/>
    </source>
</evidence>
<feature type="transmembrane region" description="Helical" evidence="19">
    <location>
        <begin position="31"/>
        <end position="49"/>
    </location>
</feature>
<gene>
    <name evidence="19 20" type="primary">cobS</name>
    <name evidence="20" type="ORF">HMPREF1250_0482</name>
</gene>
<feature type="transmembrane region" description="Helical" evidence="19">
    <location>
        <begin position="179"/>
        <end position="207"/>
    </location>
</feature>
<dbReference type="Proteomes" id="UP000017090">
    <property type="component" value="Unassembled WGS sequence"/>
</dbReference>
<dbReference type="PANTHER" id="PTHR34148">
    <property type="entry name" value="ADENOSYLCOBINAMIDE-GDP RIBAZOLETRANSFERASE"/>
    <property type="match status" value="1"/>
</dbReference>
<evidence type="ECO:0000256" key="4">
    <source>
        <dbReference type="ARBA" id="ARBA00010561"/>
    </source>
</evidence>
<keyword evidence="12 19" id="KW-1133">Transmembrane helix</keyword>
<dbReference type="EMBL" id="AWXA01000059">
    <property type="protein sequence ID" value="ERT56641.1"/>
    <property type="molecule type" value="Genomic_DNA"/>
</dbReference>
<organism evidence="20 21">
    <name type="scientific">Megasphaera vaginalis</name>
    <name type="common">ex Srinivasan et al. 2021</name>
    <dbReference type="NCBI Taxonomy" id="1111454"/>
    <lineage>
        <taxon>Bacteria</taxon>
        <taxon>Bacillati</taxon>
        <taxon>Bacillota</taxon>
        <taxon>Negativicutes</taxon>
        <taxon>Veillonellales</taxon>
        <taxon>Veillonellaceae</taxon>
        <taxon>Megasphaera</taxon>
    </lineage>
</organism>
<dbReference type="NCBIfam" id="TIGR00317">
    <property type="entry name" value="cobS"/>
    <property type="match status" value="1"/>
</dbReference>
<dbReference type="InterPro" id="IPR003805">
    <property type="entry name" value="CobS"/>
</dbReference>
<dbReference type="HAMAP" id="MF_00719">
    <property type="entry name" value="CobS"/>
    <property type="match status" value="1"/>
</dbReference>
<evidence type="ECO:0000256" key="11">
    <source>
        <dbReference type="ARBA" id="ARBA00022842"/>
    </source>
</evidence>
<dbReference type="GO" id="GO:0009236">
    <property type="term" value="P:cobalamin biosynthetic process"/>
    <property type="evidence" value="ECO:0007669"/>
    <property type="project" value="UniProtKB-UniRule"/>
</dbReference>
<evidence type="ECO:0000256" key="16">
    <source>
        <dbReference type="ARBA" id="ARBA00032853"/>
    </source>
</evidence>
<evidence type="ECO:0000256" key="13">
    <source>
        <dbReference type="ARBA" id="ARBA00023136"/>
    </source>
</evidence>
<comment type="function">
    <text evidence="14 19">Joins adenosylcobinamide-GDP and alpha-ribazole to generate adenosylcobalamin (Ado-cobalamin). Also synthesizes adenosylcobalamin 5'-phosphate from adenosylcobinamide-GDP and alpha-ribazole 5'-phosphate.</text>
</comment>
<dbReference type="EC" id="2.7.8.26" evidence="5 19"/>
<comment type="subcellular location">
    <subcellularLocation>
        <location evidence="2 19">Cell membrane</location>
        <topology evidence="2 19">Multi-pass membrane protein</topology>
    </subcellularLocation>
</comment>
<evidence type="ECO:0000256" key="9">
    <source>
        <dbReference type="ARBA" id="ARBA00022679"/>
    </source>
</evidence>
<evidence type="ECO:0000256" key="19">
    <source>
        <dbReference type="HAMAP-Rule" id="MF_00719"/>
    </source>
</evidence>
<evidence type="ECO:0000256" key="2">
    <source>
        <dbReference type="ARBA" id="ARBA00004651"/>
    </source>
</evidence>
<evidence type="ECO:0000256" key="14">
    <source>
        <dbReference type="ARBA" id="ARBA00025228"/>
    </source>
</evidence>
<feature type="transmembrane region" description="Helical" evidence="19">
    <location>
        <begin position="106"/>
        <end position="123"/>
    </location>
</feature>
<reference evidence="20 21" key="1">
    <citation type="submission" date="2013-09" db="EMBL/GenBank/DDBJ databases">
        <authorList>
            <person name="Durkin A.S."/>
            <person name="Haft D.R."/>
            <person name="McCorrison J."/>
            <person name="Torralba M."/>
            <person name="Gillis M."/>
            <person name="Haft D.H."/>
            <person name="Methe B."/>
            <person name="Sutton G."/>
            <person name="Nelson K.E."/>
        </authorList>
    </citation>
    <scope>NUCLEOTIDE SEQUENCE [LARGE SCALE GENOMIC DNA]</scope>
    <source>
        <strain evidence="20 21">BV3C16-1</strain>
    </source>
</reference>
<comment type="catalytic activity">
    <reaction evidence="17 19">
        <text>alpha-ribazole + adenosylcob(III)inamide-GDP = adenosylcob(III)alamin + GMP + H(+)</text>
        <dbReference type="Rhea" id="RHEA:16049"/>
        <dbReference type="ChEBI" id="CHEBI:10329"/>
        <dbReference type="ChEBI" id="CHEBI:15378"/>
        <dbReference type="ChEBI" id="CHEBI:18408"/>
        <dbReference type="ChEBI" id="CHEBI:58115"/>
        <dbReference type="ChEBI" id="CHEBI:60487"/>
        <dbReference type="EC" id="2.7.8.26"/>
    </reaction>
</comment>
<dbReference type="PATRIC" id="fig|1111454.3.peg.2106"/>
<evidence type="ECO:0000256" key="1">
    <source>
        <dbReference type="ARBA" id="ARBA00001946"/>
    </source>
</evidence>
<dbReference type="UniPathway" id="UPA00148">
    <property type="reaction ID" value="UER00238"/>
</dbReference>
<comment type="similarity">
    <text evidence="4 19">Belongs to the CobS family.</text>
</comment>
<keyword evidence="7 19" id="KW-1003">Cell membrane</keyword>
<dbReference type="Pfam" id="PF02654">
    <property type="entry name" value="CobS"/>
    <property type="match status" value="1"/>
</dbReference>
<comment type="cofactor">
    <cofactor evidence="1 19">
        <name>Mg(2+)</name>
        <dbReference type="ChEBI" id="CHEBI:18420"/>
    </cofactor>
</comment>
<dbReference type="GO" id="GO:0051073">
    <property type="term" value="F:adenosylcobinamide-GDP ribazoletransferase activity"/>
    <property type="evidence" value="ECO:0007669"/>
    <property type="project" value="UniProtKB-UniRule"/>
</dbReference>
<dbReference type="GO" id="GO:0005886">
    <property type="term" value="C:plasma membrane"/>
    <property type="evidence" value="ECO:0007669"/>
    <property type="project" value="UniProtKB-SubCell"/>
</dbReference>
<keyword evidence="21" id="KW-1185">Reference proteome</keyword>
<dbReference type="GO" id="GO:0008818">
    <property type="term" value="F:cobalamin 5'-phosphate synthase activity"/>
    <property type="evidence" value="ECO:0007669"/>
    <property type="project" value="UniProtKB-UniRule"/>
</dbReference>
<accession>U7UBG3</accession>
<evidence type="ECO:0000256" key="3">
    <source>
        <dbReference type="ARBA" id="ARBA00004663"/>
    </source>
</evidence>
<feature type="transmembrane region" description="Helical" evidence="19">
    <location>
        <begin position="135"/>
        <end position="159"/>
    </location>
</feature>
<evidence type="ECO:0000256" key="15">
    <source>
        <dbReference type="ARBA" id="ARBA00032605"/>
    </source>
</evidence>
<dbReference type="PANTHER" id="PTHR34148:SF1">
    <property type="entry name" value="ADENOSYLCOBINAMIDE-GDP RIBAZOLETRANSFERASE"/>
    <property type="match status" value="1"/>
</dbReference>
<dbReference type="AlphaFoldDB" id="U7UBG3"/>
<evidence type="ECO:0000256" key="10">
    <source>
        <dbReference type="ARBA" id="ARBA00022692"/>
    </source>
</evidence>
<dbReference type="eggNOG" id="COG0368">
    <property type="taxonomic scope" value="Bacteria"/>
</dbReference>
<keyword evidence="11 19" id="KW-0460">Magnesium</keyword>
<protein>
    <recommendedName>
        <fullName evidence="6 19">Adenosylcobinamide-GDP ribazoletransferase</fullName>
        <ecNumber evidence="5 19">2.7.8.26</ecNumber>
    </recommendedName>
    <alternativeName>
        <fullName evidence="16 19">Cobalamin synthase</fullName>
    </alternativeName>
    <alternativeName>
        <fullName evidence="15 19">Cobalamin-5'-phosphate synthase</fullName>
    </alternativeName>
</protein>